<dbReference type="GO" id="GO:0003677">
    <property type="term" value="F:DNA binding"/>
    <property type="evidence" value="ECO:0007669"/>
    <property type="project" value="UniProtKB-UniRule"/>
</dbReference>
<name>A0A927B862_9BACT</name>
<keyword evidence="5" id="KW-1185">Reference proteome</keyword>
<feature type="domain" description="HTH tetR-type" evidence="3">
    <location>
        <begin position="5"/>
        <end position="65"/>
    </location>
</feature>
<keyword evidence="1 2" id="KW-0238">DNA-binding</keyword>
<reference evidence="4" key="1">
    <citation type="submission" date="2020-09" db="EMBL/GenBank/DDBJ databases">
        <authorList>
            <person name="Kim M.K."/>
        </authorList>
    </citation>
    <scope>NUCLEOTIDE SEQUENCE</scope>
    <source>
        <strain evidence="4">BT704</strain>
    </source>
</reference>
<dbReference type="InterPro" id="IPR001647">
    <property type="entry name" value="HTH_TetR"/>
</dbReference>
<evidence type="ECO:0000259" key="3">
    <source>
        <dbReference type="PROSITE" id="PS50977"/>
    </source>
</evidence>
<evidence type="ECO:0000313" key="4">
    <source>
        <dbReference type="EMBL" id="MBD2757504.1"/>
    </source>
</evidence>
<evidence type="ECO:0000256" key="2">
    <source>
        <dbReference type="PROSITE-ProRule" id="PRU00335"/>
    </source>
</evidence>
<dbReference type="SUPFAM" id="SSF46689">
    <property type="entry name" value="Homeodomain-like"/>
    <property type="match status" value="1"/>
</dbReference>
<dbReference type="AlphaFoldDB" id="A0A927B862"/>
<evidence type="ECO:0000256" key="1">
    <source>
        <dbReference type="ARBA" id="ARBA00023125"/>
    </source>
</evidence>
<dbReference type="PROSITE" id="PS50977">
    <property type="entry name" value="HTH_TETR_2"/>
    <property type="match status" value="1"/>
</dbReference>
<comment type="caution">
    <text evidence="4">The sequence shown here is derived from an EMBL/GenBank/DDBJ whole genome shotgun (WGS) entry which is preliminary data.</text>
</comment>
<gene>
    <name evidence="4" type="ORF">IC230_31835</name>
</gene>
<dbReference type="Pfam" id="PF00440">
    <property type="entry name" value="TetR_N"/>
    <property type="match status" value="1"/>
</dbReference>
<dbReference type="Proteomes" id="UP000653797">
    <property type="component" value="Unassembled WGS sequence"/>
</dbReference>
<dbReference type="InterPro" id="IPR009057">
    <property type="entry name" value="Homeodomain-like_sf"/>
</dbReference>
<sequence>MDNPQQTRQRIMTVLEEVLAEDGTQGVSVSVIAQKAQVSKGFIYNHYGGVPGLLAYYIQHSGLFPSFTLEPSALGQGGDELSWLARQLSQYVRQLRASKASRAVLKAGLVGDATLSELINQTQHQALGQFTQRLVLPEEAGRRASLALLLGGLYYLTLMADANQPMLGIDLRSEAGWQGVEASLQRLCQQLGKAPRGERRLADPSASVSPSR</sequence>
<evidence type="ECO:0000313" key="5">
    <source>
        <dbReference type="Proteomes" id="UP000653797"/>
    </source>
</evidence>
<organism evidence="4 5">
    <name type="scientific">Spirosoma validum</name>
    <dbReference type="NCBI Taxonomy" id="2771355"/>
    <lineage>
        <taxon>Bacteria</taxon>
        <taxon>Pseudomonadati</taxon>
        <taxon>Bacteroidota</taxon>
        <taxon>Cytophagia</taxon>
        <taxon>Cytophagales</taxon>
        <taxon>Cytophagaceae</taxon>
        <taxon>Spirosoma</taxon>
    </lineage>
</organism>
<accession>A0A927B862</accession>
<feature type="DNA-binding region" description="H-T-H motif" evidence="2">
    <location>
        <begin position="28"/>
        <end position="47"/>
    </location>
</feature>
<dbReference type="EMBL" id="JACXAA010000023">
    <property type="protein sequence ID" value="MBD2757504.1"/>
    <property type="molecule type" value="Genomic_DNA"/>
</dbReference>
<dbReference type="RefSeq" id="WP_191043127.1">
    <property type="nucleotide sequence ID" value="NZ_JACXAA010000023.1"/>
</dbReference>
<proteinExistence type="predicted"/>
<protein>
    <submittedName>
        <fullName evidence="4">TetR/AcrR family transcriptional regulator</fullName>
    </submittedName>
</protein>
<dbReference type="Gene3D" id="1.10.357.10">
    <property type="entry name" value="Tetracycline Repressor, domain 2"/>
    <property type="match status" value="1"/>
</dbReference>